<dbReference type="Pfam" id="PF04380">
    <property type="entry name" value="BMFP"/>
    <property type="match status" value="1"/>
</dbReference>
<dbReference type="GO" id="GO:0005829">
    <property type="term" value="C:cytosol"/>
    <property type="evidence" value="ECO:0007669"/>
    <property type="project" value="TreeGrafter"/>
</dbReference>
<sequence>MSPNDLFSTLQQQLGSVLPELARSAHEDVQQQLKAAVMSVITKLDLVTREDFEIQTEVLRRTREKVDQLEARVADLERLLNASTDA</sequence>
<gene>
    <name evidence="1" type="primary">ubiK</name>
    <name evidence="2" type="ORF">AAIA72_13440</name>
</gene>
<dbReference type="HAMAP" id="MF_02216">
    <property type="entry name" value="UbiK"/>
    <property type="match status" value="1"/>
</dbReference>
<dbReference type="AlphaFoldDB" id="A0AB39UV13"/>
<name>A0AB39UV13_9GAMM</name>
<accession>A0AB39UV13</accession>
<dbReference type="PANTHER" id="PTHR38040">
    <property type="entry name" value="UBIQUINONE BIOSYNTHESIS ACCESSORY FACTOR UBIK"/>
    <property type="match status" value="1"/>
</dbReference>
<comment type="subcellular location">
    <subcellularLocation>
        <location evidence="1">Cytoplasm</location>
    </subcellularLocation>
</comment>
<keyword evidence="1" id="KW-0963">Cytoplasm</keyword>
<keyword evidence="1" id="KW-0175">Coiled coil</keyword>
<dbReference type="InterPro" id="IPR007475">
    <property type="entry name" value="UbiK"/>
</dbReference>
<comment type="pathway">
    <text evidence="1">Cofactor biosynthesis; ubiquinone biosynthesis.</text>
</comment>
<dbReference type="GO" id="GO:0006744">
    <property type="term" value="P:ubiquinone biosynthetic process"/>
    <property type="evidence" value="ECO:0007669"/>
    <property type="project" value="UniProtKB-UniRule"/>
</dbReference>
<reference evidence="2" key="1">
    <citation type="submission" date="2024-05" db="EMBL/GenBank/DDBJ databases">
        <title>Genome sequencing of novel strain.</title>
        <authorList>
            <person name="Ganbat D."/>
            <person name="Ganbat S."/>
            <person name="Lee S.-J."/>
        </authorList>
    </citation>
    <scope>NUCLEOTIDE SEQUENCE</scope>
    <source>
        <strain evidence="2">SMD15-11</strain>
    </source>
</reference>
<evidence type="ECO:0000256" key="1">
    <source>
        <dbReference type="HAMAP-Rule" id="MF_02216"/>
    </source>
</evidence>
<dbReference type="KEGG" id="tcd:AAIA72_13440"/>
<proteinExistence type="inferred from homology"/>
<comment type="function">
    <text evidence="1">Required for efficient ubiquinone (coenzyme Q) biosynthesis. UbiK is probably an accessory factor of Ubi enzymes and facilitates ubiquinone biosynthesis by acting as an assembly factor, a targeting factor, or both.</text>
</comment>
<dbReference type="EMBL" id="CP154858">
    <property type="protein sequence ID" value="XDT71796.1"/>
    <property type="molecule type" value="Genomic_DNA"/>
</dbReference>
<keyword evidence="1" id="KW-0831">Ubiquinone biosynthesis</keyword>
<feature type="coiled-coil region" evidence="1">
    <location>
        <begin position="52"/>
        <end position="86"/>
    </location>
</feature>
<evidence type="ECO:0000313" key="2">
    <source>
        <dbReference type="EMBL" id="XDT71796.1"/>
    </source>
</evidence>
<dbReference type="RefSeq" id="WP_369600820.1">
    <property type="nucleotide sequence ID" value="NZ_CP154858.1"/>
</dbReference>
<comment type="similarity">
    <text evidence="1">Belongs to the UbiK family.</text>
</comment>
<dbReference type="PANTHER" id="PTHR38040:SF1">
    <property type="entry name" value="UBIQUINONE BIOSYNTHESIS ACCESSORY FACTOR UBIK"/>
    <property type="match status" value="1"/>
</dbReference>
<organism evidence="2">
    <name type="scientific">Thermohahella caldifontis</name>
    <dbReference type="NCBI Taxonomy" id="3142973"/>
    <lineage>
        <taxon>Bacteria</taxon>
        <taxon>Pseudomonadati</taxon>
        <taxon>Pseudomonadota</taxon>
        <taxon>Gammaproteobacteria</taxon>
        <taxon>Oceanospirillales</taxon>
        <taxon>Hahellaceae</taxon>
        <taxon>Thermohahella</taxon>
    </lineage>
</organism>
<protein>
    <recommendedName>
        <fullName evidence="1">Ubiquinone biosynthesis accessory factor UbiK</fullName>
    </recommendedName>
</protein>